<comment type="caution">
    <text evidence="2">The sequence shown here is derived from an EMBL/GenBank/DDBJ whole genome shotgun (WGS) entry which is preliminary data.</text>
</comment>
<name>A0A699TUQ1_TANCI</name>
<gene>
    <name evidence="2" type="ORF">Tci_886551</name>
</gene>
<evidence type="ECO:0000313" key="2">
    <source>
        <dbReference type="EMBL" id="GFD14582.1"/>
    </source>
</evidence>
<reference evidence="2" key="1">
    <citation type="journal article" date="2019" name="Sci. Rep.">
        <title>Draft genome of Tanacetum cinerariifolium, the natural source of mosquito coil.</title>
        <authorList>
            <person name="Yamashiro T."/>
            <person name="Shiraishi A."/>
            <person name="Satake H."/>
            <person name="Nakayama K."/>
        </authorList>
    </citation>
    <scope>NUCLEOTIDE SEQUENCE</scope>
</reference>
<organism evidence="2">
    <name type="scientific">Tanacetum cinerariifolium</name>
    <name type="common">Dalmatian daisy</name>
    <name type="synonym">Chrysanthemum cinerariifolium</name>
    <dbReference type="NCBI Taxonomy" id="118510"/>
    <lineage>
        <taxon>Eukaryota</taxon>
        <taxon>Viridiplantae</taxon>
        <taxon>Streptophyta</taxon>
        <taxon>Embryophyta</taxon>
        <taxon>Tracheophyta</taxon>
        <taxon>Spermatophyta</taxon>
        <taxon>Magnoliopsida</taxon>
        <taxon>eudicotyledons</taxon>
        <taxon>Gunneridae</taxon>
        <taxon>Pentapetalae</taxon>
        <taxon>asterids</taxon>
        <taxon>campanulids</taxon>
        <taxon>Asterales</taxon>
        <taxon>Asteraceae</taxon>
        <taxon>Asteroideae</taxon>
        <taxon>Anthemideae</taxon>
        <taxon>Anthemidinae</taxon>
        <taxon>Tanacetum</taxon>
    </lineage>
</organism>
<dbReference type="EMBL" id="BKCJ011280425">
    <property type="protein sequence ID" value="GFD14582.1"/>
    <property type="molecule type" value="Genomic_DNA"/>
</dbReference>
<feature type="non-terminal residue" evidence="2">
    <location>
        <position position="1"/>
    </location>
</feature>
<protein>
    <submittedName>
        <fullName evidence="2">Uncharacterized protein</fullName>
    </submittedName>
</protein>
<feature type="region of interest" description="Disordered" evidence="1">
    <location>
        <begin position="40"/>
        <end position="74"/>
    </location>
</feature>
<accession>A0A699TUQ1</accession>
<evidence type="ECO:0000256" key="1">
    <source>
        <dbReference type="SAM" id="MobiDB-lite"/>
    </source>
</evidence>
<sequence>RPVGELHQVKILAVGGALQGVGGSGQAGSIAAVGVEAAAPASQRNAPVAIDTESRGRNIGGAAPAAEHRGVARRKQPLAAPARLGLVVPPVISSPPVASRSSEYAASAPLPPSSVAQRTWLKLESRLATTPSLGPPW</sequence>
<proteinExistence type="predicted"/>
<dbReference type="AlphaFoldDB" id="A0A699TUQ1"/>